<comment type="caution">
    <text evidence="1">The sequence shown here is derived from an EMBL/GenBank/DDBJ whole genome shotgun (WGS) entry which is preliminary data.</text>
</comment>
<proteinExistence type="predicted"/>
<keyword evidence="2" id="KW-1185">Reference proteome</keyword>
<name>A0ACB0KKY7_TRIPR</name>
<evidence type="ECO:0000313" key="1">
    <source>
        <dbReference type="EMBL" id="CAJ2657046.1"/>
    </source>
</evidence>
<organism evidence="1 2">
    <name type="scientific">Trifolium pratense</name>
    <name type="common">Red clover</name>
    <dbReference type="NCBI Taxonomy" id="57577"/>
    <lineage>
        <taxon>Eukaryota</taxon>
        <taxon>Viridiplantae</taxon>
        <taxon>Streptophyta</taxon>
        <taxon>Embryophyta</taxon>
        <taxon>Tracheophyta</taxon>
        <taxon>Spermatophyta</taxon>
        <taxon>Magnoliopsida</taxon>
        <taxon>eudicotyledons</taxon>
        <taxon>Gunneridae</taxon>
        <taxon>Pentapetalae</taxon>
        <taxon>rosids</taxon>
        <taxon>fabids</taxon>
        <taxon>Fabales</taxon>
        <taxon>Fabaceae</taxon>
        <taxon>Papilionoideae</taxon>
        <taxon>50 kb inversion clade</taxon>
        <taxon>NPAAA clade</taxon>
        <taxon>Hologalegina</taxon>
        <taxon>IRL clade</taxon>
        <taxon>Trifolieae</taxon>
        <taxon>Trifolium</taxon>
    </lineage>
</organism>
<dbReference type="Proteomes" id="UP001177021">
    <property type="component" value="Unassembled WGS sequence"/>
</dbReference>
<accession>A0ACB0KKY7</accession>
<protein>
    <submittedName>
        <fullName evidence="1">Uncharacterized protein</fullName>
    </submittedName>
</protein>
<sequence>MNRVRGLNVAAGFIIPGSIVDGTFVLDSFVAAANNTGGRRRPRNNNNNMGLFSSPVAIDSFVAAPNNTGGHRPQNNNNNNMRPVATTRDVGPPNLHNGRDRIRMVDDTILLFDNNSYSIANNNTMGGHNNALLDDVPFYHSPQLDFINLDEIATTDFSKTDDPCSICLSELSTDSTAVQIRRCSHIFHSDCIQKWIGVSRTCPLCRINLL</sequence>
<dbReference type="EMBL" id="CASHSV030000311">
    <property type="protein sequence ID" value="CAJ2657046.1"/>
    <property type="molecule type" value="Genomic_DNA"/>
</dbReference>
<gene>
    <name evidence="1" type="ORF">MILVUS5_LOCUS23681</name>
</gene>
<reference evidence="1" key="1">
    <citation type="submission" date="2023-10" db="EMBL/GenBank/DDBJ databases">
        <authorList>
            <person name="Rodriguez Cubillos JULIANA M."/>
            <person name="De Vega J."/>
        </authorList>
    </citation>
    <scope>NUCLEOTIDE SEQUENCE</scope>
</reference>
<evidence type="ECO:0000313" key="2">
    <source>
        <dbReference type="Proteomes" id="UP001177021"/>
    </source>
</evidence>